<organism evidence="1">
    <name type="scientific">marine sediment metagenome</name>
    <dbReference type="NCBI Taxonomy" id="412755"/>
    <lineage>
        <taxon>unclassified sequences</taxon>
        <taxon>metagenomes</taxon>
        <taxon>ecological metagenomes</taxon>
    </lineage>
</organism>
<comment type="caution">
    <text evidence="1">The sequence shown here is derived from an EMBL/GenBank/DDBJ whole genome shotgun (WGS) entry which is preliminary data.</text>
</comment>
<name>X1W2Q9_9ZZZZ</name>
<reference evidence="1" key="1">
    <citation type="journal article" date="2014" name="Front. Microbiol.">
        <title>High frequency of phylogenetically diverse reductive dehalogenase-homologous genes in deep subseafloor sedimentary metagenomes.</title>
        <authorList>
            <person name="Kawai M."/>
            <person name="Futagami T."/>
            <person name="Toyoda A."/>
            <person name="Takaki Y."/>
            <person name="Nishi S."/>
            <person name="Hori S."/>
            <person name="Arai W."/>
            <person name="Tsubouchi T."/>
            <person name="Morono Y."/>
            <person name="Uchiyama I."/>
            <person name="Ito T."/>
            <person name="Fujiyama A."/>
            <person name="Inagaki F."/>
            <person name="Takami H."/>
        </authorList>
    </citation>
    <scope>NUCLEOTIDE SEQUENCE</scope>
    <source>
        <strain evidence="1">Expedition CK06-06</strain>
    </source>
</reference>
<proteinExistence type="predicted"/>
<sequence>LLTKVKGSSYSASYLRHLQGVGKPGYIVVTQGSNENLRLMLQTAEGITVDNTVSVTLEGGAYRAGLLQPEPTSRRPTLYRVGRKAFFFLFSYLANIKPTNH</sequence>
<gene>
    <name evidence="1" type="ORF">S12H4_59268</name>
</gene>
<evidence type="ECO:0000313" key="1">
    <source>
        <dbReference type="EMBL" id="GAJ24135.1"/>
    </source>
</evidence>
<protein>
    <submittedName>
        <fullName evidence="1">Uncharacterized protein</fullName>
    </submittedName>
</protein>
<feature type="non-terminal residue" evidence="1">
    <location>
        <position position="1"/>
    </location>
</feature>
<dbReference type="EMBL" id="BARW01038679">
    <property type="protein sequence ID" value="GAJ24135.1"/>
    <property type="molecule type" value="Genomic_DNA"/>
</dbReference>
<dbReference type="AlphaFoldDB" id="X1W2Q9"/>
<accession>X1W2Q9</accession>